<dbReference type="InterPro" id="IPR005467">
    <property type="entry name" value="His_kinase_dom"/>
</dbReference>
<dbReference type="InterPro" id="IPR003594">
    <property type="entry name" value="HATPase_dom"/>
</dbReference>
<feature type="domain" description="HPt" evidence="10">
    <location>
        <begin position="716"/>
        <end position="814"/>
    </location>
</feature>
<dbReference type="InterPro" id="IPR003661">
    <property type="entry name" value="HisK_dim/P_dom"/>
</dbReference>
<dbReference type="Pfam" id="PF01627">
    <property type="entry name" value="Hpt"/>
    <property type="match status" value="1"/>
</dbReference>
<keyword evidence="4" id="KW-0902">Two-component regulatory system</keyword>
<dbReference type="Pfam" id="PF02518">
    <property type="entry name" value="HATPase_c"/>
    <property type="match status" value="1"/>
</dbReference>
<dbReference type="PROSITE" id="PS50109">
    <property type="entry name" value="HIS_KIN"/>
    <property type="match status" value="1"/>
</dbReference>
<dbReference type="Proteomes" id="UP001196980">
    <property type="component" value="Unassembled WGS sequence"/>
</dbReference>
<evidence type="ECO:0000256" key="7">
    <source>
        <dbReference type="SAM" id="Coils"/>
    </source>
</evidence>
<evidence type="ECO:0000313" key="12">
    <source>
        <dbReference type="Proteomes" id="UP001196980"/>
    </source>
</evidence>
<dbReference type="CDD" id="cd17546">
    <property type="entry name" value="REC_hyHK_CKI1_RcsC-like"/>
    <property type="match status" value="2"/>
</dbReference>
<name>A0ABS6RWG2_9BACT</name>
<dbReference type="PANTHER" id="PTHR45339">
    <property type="entry name" value="HYBRID SIGNAL TRANSDUCTION HISTIDINE KINASE J"/>
    <property type="match status" value="1"/>
</dbReference>
<feature type="domain" description="Response regulatory" evidence="9">
    <location>
        <begin position="557"/>
        <end position="673"/>
    </location>
</feature>
<dbReference type="SMART" id="SM00073">
    <property type="entry name" value="HPT"/>
    <property type="match status" value="1"/>
</dbReference>
<keyword evidence="3 6" id="KW-0597">Phosphoprotein</keyword>
<evidence type="ECO:0000256" key="1">
    <source>
        <dbReference type="ARBA" id="ARBA00000085"/>
    </source>
</evidence>
<feature type="domain" description="Histidine kinase" evidence="8">
    <location>
        <begin position="168"/>
        <end position="389"/>
    </location>
</feature>
<evidence type="ECO:0000259" key="9">
    <source>
        <dbReference type="PROSITE" id="PS50110"/>
    </source>
</evidence>
<reference evidence="11 12" key="1">
    <citation type="journal article" date="2020" name="J Geophys Res Biogeosci">
        <title>Magnetotaxis as an Adaptation to Enable Bacterial Shuttling of Microbial Sulfur and Sulfur Cycling Across Aquatic Oxic#Anoxic Interfaces.</title>
        <authorList>
            <person name="Li J."/>
            <person name="Liu P."/>
            <person name="Wang J."/>
            <person name="Roberts A.P."/>
            <person name="Pan Y."/>
        </authorList>
    </citation>
    <scope>NUCLEOTIDE SEQUENCE [LARGE SCALE GENOMIC DNA]</scope>
    <source>
        <strain evidence="11 12">MYR-1_YQ</strain>
    </source>
</reference>
<feature type="modified residue" description="Phosphohistidine" evidence="5">
    <location>
        <position position="755"/>
    </location>
</feature>
<dbReference type="Pfam" id="PF00072">
    <property type="entry name" value="Response_reg"/>
    <property type="match status" value="2"/>
</dbReference>
<dbReference type="RefSeq" id="WP_218251579.1">
    <property type="nucleotide sequence ID" value="NZ_JABXWD010000061.1"/>
</dbReference>
<evidence type="ECO:0000256" key="2">
    <source>
        <dbReference type="ARBA" id="ARBA00012438"/>
    </source>
</evidence>
<keyword evidence="7" id="KW-0175">Coiled coil</keyword>
<feature type="modified residue" description="4-aspartylphosphate" evidence="6">
    <location>
        <position position="461"/>
    </location>
</feature>
<evidence type="ECO:0000313" key="11">
    <source>
        <dbReference type="EMBL" id="MBV6340965.1"/>
    </source>
</evidence>
<dbReference type="CDD" id="cd00082">
    <property type="entry name" value="HisKA"/>
    <property type="match status" value="1"/>
</dbReference>
<proteinExistence type="predicted"/>
<dbReference type="InterPro" id="IPR001789">
    <property type="entry name" value="Sig_transdc_resp-reg_receiver"/>
</dbReference>
<organism evidence="11 12">
    <name type="scientific">Candidatus Magnetobacterium casense</name>
    <dbReference type="NCBI Taxonomy" id="1455061"/>
    <lineage>
        <taxon>Bacteria</taxon>
        <taxon>Pseudomonadati</taxon>
        <taxon>Nitrospirota</taxon>
        <taxon>Thermodesulfovibrionia</taxon>
        <taxon>Thermodesulfovibrionales</taxon>
        <taxon>Candidatus Magnetobacteriaceae</taxon>
        <taxon>Candidatus Magnetobacterium</taxon>
    </lineage>
</organism>
<dbReference type="EC" id="2.7.13.3" evidence="2"/>
<comment type="catalytic activity">
    <reaction evidence="1">
        <text>ATP + protein L-histidine = ADP + protein N-phospho-L-histidine.</text>
        <dbReference type="EC" id="2.7.13.3"/>
    </reaction>
</comment>
<feature type="domain" description="Response regulatory" evidence="9">
    <location>
        <begin position="407"/>
        <end position="528"/>
    </location>
</feature>
<keyword evidence="12" id="KW-1185">Reference proteome</keyword>
<sequence length="893" mass="98636">MPALENLGSITLRSERSCIGFRRKLVNAMLSVTSTLESTLTAAWLSDCTVALLKHPPLIVHLRLDNDNAARLVILFVPSRPSTHPYCPSRIGVAQETTDDSGAPALQFSCKLTNHSLTTEQISQLRQVLTEKSRDELFSEMQVINEQMMQAKEVAEDATKAKSDFLANMSHEIRTPMNAIIGMSHLVLKTDLTPRQRDFIKKIHGSGQHLLGIINDILDFSKIEAGKLTVEHIELQLDKLLENVANFIVEKTTAKGLELVFDVERGIPYNLIGDPLRLGQILINYVNNAVKFTEDGEIDVQVLKLQETDKDVLLYFSVKDTGIGLTEEQRVRLFQSFQQADTSTTRRYGGTGLGLAISKKLAELMGGEVGVESEYGKGSKFWFTARLGKATVHSRARVLSTDLHGKRVLVVDDNDNARLVLCTLLEDMCLVAQEARNGRQALDSITTADLRGTPFELVMIDWQMPVMDGIEVAQRIRNAPLQKQPHLIMVTAYGREDIIKVAEQVGISDFIIKPLNASTLFDSLALVMGDKQTERRESALEGVSLTMENLATIKGARILLVEDNELNQEVATELLKDAGFVVDVADNGQIAVGMVQIIDYDIVLMDMQMPVMNGVSATVEIRKIERLRDLSIVAMTANAMQIDKDTCMAAGMNDHIAKPIEPEDLWKVLLKWVKPREGLGISLATTQEVKHSDNPDLPANVPGLDMDSGLRRVLGKRSLYLSMLKKFVAGQKNMPVQVREALAAYDWKTAERIAHTTKGVAGNIGALEVQSEAERLEAMLKEKQEHQAVAQQLTVVEGKLKAVIAALEHALPPDPTLSVQSQIDPEKLKTVCAQLDSLLADDNAEAGDVLDTNADMLNAVFPQHYRKIDDAIRGFDFETALSALREAQAHNAI</sequence>
<feature type="coiled-coil region" evidence="7">
    <location>
        <begin position="766"/>
        <end position="793"/>
    </location>
</feature>
<dbReference type="InterPro" id="IPR008207">
    <property type="entry name" value="Sig_transdc_His_kin_Hpt_dom"/>
</dbReference>
<dbReference type="PROSITE" id="PS50110">
    <property type="entry name" value="RESPONSE_REGULATORY"/>
    <property type="match status" value="2"/>
</dbReference>
<comment type="caution">
    <text evidence="11">The sequence shown here is derived from an EMBL/GenBank/DDBJ whole genome shotgun (WGS) entry which is preliminary data.</text>
</comment>
<dbReference type="EMBL" id="JABXWD010000061">
    <property type="protein sequence ID" value="MBV6340965.1"/>
    <property type="molecule type" value="Genomic_DNA"/>
</dbReference>
<dbReference type="Pfam" id="PF00512">
    <property type="entry name" value="HisKA"/>
    <property type="match status" value="1"/>
</dbReference>
<evidence type="ECO:0000256" key="6">
    <source>
        <dbReference type="PROSITE-ProRule" id="PRU00169"/>
    </source>
</evidence>
<feature type="modified residue" description="4-aspartylphosphate" evidence="6">
    <location>
        <position position="606"/>
    </location>
</feature>
<evidence type="ECO:0000259" key="8">
    <source>
        <dbReference type="PROSITE" id="PS50109"/>
    </source>
</evidence>
<evidence type="ECO:0000256" key="5">
    <source>
        <dbReference type="PROSITE-ProRule" id="PRU00110"/>
    </source>
</evidence>
<evidence type="ECO:0000259" key="10">
    <source>
        <dbReference type="PROSITE" id="PS50894"/>
    </source>
</evidence>
<dbReference type="SMART" id="SM00387">
    <property type="entry name" value="HATPase_c"/>
    <property type="match status" value="1"/>
</dbReference>
<gene>
    <name evidence="11" type="ORF">HWQ67_05160</name>
</gene>
<evidence type="ECO:0000256" key="3">
    <source>
        <dbReference type="ARBA" id="ARBA00022553"/>
    </source>
</evidence>
<dbReference type="PROSITE" id="PS50894">
    <property type="entry name" value="HPT"/>
    <property type="match status" value="1"/>
</dbReference>
<accession>A0ABS6RWG2</accession>
<evidence type="ECO:0000256" key="4">
    <source>
        <dbReference type="ARBA" id="ARBA00023012"/>
    </source>
</evidence>
<protein>
    <recommendedName>
        <fullName evidence="2">histidine kinase</fullName>
        <ecNumber evidence="2">2.7.13.3</ecNumber>
    </recommendedName>
</protein>
<dbReference type="PANTHER" id="PTHR45339:SF1">
    <property type="entry name" value="HYBRID SIGNAL TRANSDUCTION HISTIDINE KINASE J"/>
    <property type="match status" value="1"/>
</dbReference>
<dbReference type="SMART" id="SM00388">
    <property type="entry name" value="HisKA"/>
    <property type="match status" value="1"/>
</dbReference>
<dbReference type="CDD" id="cd16922">
    <property type="entry name" value="HATPase_EvgS-ArcB-TorS-like"/>
    <property type="match status" value="1"/>
</dbReference>
<dbReference type="SMART" id="SM00448">
    <property type="entry name" value="REC"/>
    <property type="match status" value="2"/>
</dbReference>